<evidence type="ECO:0000256" key="2">
    <source>
        <dbReference type="ARBA" id="ARBA00009253"/>
    </source>
</evidence>
<accession>A0A226EVH4</accession>
<dbReference type="OMA" id="LQINDLW"/>
<dbReference type="Gene3D" id="1.10.150.850">
    <property type="entry name" value="Spt6, helix-hairpin-helix domain"/>
    <property type="match status" value="2"/>
</dbReference>
<dbReference type="PIRSF" id="PIRSF036947">
    <property type="entry name" value="Spt6"/>
    <property type="match status" value="1"/>
</dbReference>
<keyword evidence="4 5" id="KW-0539">Nucleus</keyword>
<dbReference type="SMART" id="SM00732">
    <property type="entry name" value="YqgFc"/>
    <property type="match status" value="1"/>
</dbReference>
<organism evidence="8 9">
    <name type="scientific">Folsomia candida</name>
    <name type="common">Springtail</name>
    <dbReference type="NCBI Taxonomy" id="158441"/>
    <lineage>
        <taxon>Eukaryota</taxon>
        <taxon>Metazoa</taxon>
        <taxon>Ecdysozoa</taxon>
        <taxon>Arthropoda</taxon>
        <taxon>Hexapoda</taxon>
        <taxon>Collembola</taxon>
        <taxon>Entomobryomorpha</taxon>
        <taxon>Isotomoidea</taxon>
        <taxon>Isotomidae</taxon>
        <taxon>Proisotominae</taxon>
        <taxon>Folsomia</taxon>
    </lineage>
</organism>
<protein>
    <submittedName>
        <fullName evidence="8">Transcription elongation factor SPT6</fullName>
    </submittedName>
</protein>
<feature type="region of interest" description="Disordered" evidence="6">
    <location>
        <begin position="316"/>
        <end position="369"/>
    </location>
</feature>
<dbReference type="Pfam" id="PF14641">
    <property type="entry name" value="HTH_44"/>
    <property type="match status" value="1"/>
</dbReference>
<feature type="compositionally biased region" description="Acidic residues" evidence="6">
    <location>
        <begin position="116"/>
        <end position="125"/>
    </location>
</feature>
<dbReference type="GO" id="GO:0003677">
    <property type="term" value="F:DNA binding"/>
    <property type="evidence" value="ECO:0007669"/>
    <property type="project" value="InterPro"/>
</dbReference>
<dbReference type="PANTHER" id="PTHR10145">
    <property type="entry name" value="TRANSCRIPTION ELONGATION FACTOR SPT6"/>
    <property type="match status" value="1"/>
</dbReference>
<dbReference type="InterPro" id="IPR037027">
    <property type="entry name" value="YqgF/RNaseH-like_dom_sf"/>
</dbReference>
<evidence type="ECO:0000256" key="4">
    <source>
        <dbReference type="ARBA" id="ARBA00023242"/>
    </source>
</evidence>
<dbReference type="STRING" id="158441.A0A226EVH4"/>
<feature type="compositionally biased region" description="Basic residues" evidence="6">
    <location>
        <begin position="22"/>
        <end position="33"/>
    </location>
</feature>
<keyword evidence="9" id="KW-1185">Reference proteome</keyword>
<dbReference type="AlphaFoldDB" id="A0A226EVH4"/>
<evidence type="ECO:0000256" key="6">
    <source>
        <dbReference type="SAM" id="MobiDB-lite"/>
    </source>
</evidence>
<dbReference type="SUPFAM" id="SSF158832">
    <property type="entry name" value="Tex N-terminal region-like"/>
    <property type="match status" value="1"/>
</dbReference>
<dbReference type="GO" id="GO:0003746">
    <property type="term" value="F:translation elongation factor activity"/>
    <property type="evidence" value="ECO:0007669"/>
    <property type="project" value="UniProtKB-KW"/>
</dbReference>
<dbReference type="InterPro" id="IPR042066">
    <property type="entry name" value="Spt6_death-like"/>
</dbReference>
<dbReference type="InterPro" id="IPR012337">
    <property type="entry name" value="RNaseH-like_sf"/>
</dbReference>
<dbReference type="Pfam" id="PF14632">
    <property type="entry name" value="SPT6_acidic"/>
    <property type="match status" value="1"/>
</dbReference>
<dbReference type="Pfam" id="PF22706">
    <property type="entry name" value="Tex_central_region"/>
    <property type="match status" value="1"/>
</dbReference>
<dbReference type="SUPFAM" id="SSF53098">
    <property type="entry name" value="Ribonuclease H-like"/>
    <property type="match status" value="1"/>
</dbReference>
<dbReference type="FunFam" id="1.10.10.650:FF:000002">
    <property type="entry name" value="Transcription elongation factor spt6"/>
    <property type="match status" value="1"/>
</dbReference>
<comment type="function">
    <text evidence="5">Histone H3-H4 chaperone that plays a role in maintenance of chromatin structure during RNA polymerase II transcription elongation.</text>
</comment>
<dbReference type="GO" id="GO:0034728">
    <property type="term" value="P:nucleosome organization"/>
    <property type="evidence" value="ECO:0007669"/>
    <property type="project" value="TreeGrafter"/>
</dbReference>
<feature type="compositionally biased region" description="Acidic residues" evidence="6">
    <location>
        <begin position="37"/>
        <end position="66"/>
    </location>
</feature>
<keyword evidence="3 5" id="KW-0804">Transcription</keyword>
<dbReference type="FunFam" id="1.10.150.850:FF:000004">
    <property type="entry name" value="Transcription elongation factor SPT6"/>
    <property type="match status" value="1"/>
</dbReference>
<feature type="compositionally biased region" description="Acidic residues" evidence="6">
    <location>
        <begin position="207"/>
        <end position="228"/>
    </location>
</feature>
<dbReference type="Gene3D" id="1.10.10.2740">
    <property type="entry name" value="Spt6, Death-like domain"/>
    <property type="match status" value="1"/>
</dbReference>
<dbReference type="SUPFAM" id="SSF47781">
    <property type="entry name" value="RuvA domain 2-like"/>
    <property type="match status" value="1"/>
</dbReference>
<keyword evidence="8" id="KW-0251">Elongation factor</keyword>
<dbReference type="InterPro" id="IPR028088">
    <property type="entry name" value="Spt6_HTH_DNA-bd_dom"/>
</dbReference>
<proteinExistence type="inferred from homology"/>
<feature type="compositionally biased region" description="Acidic residues" evidence="6">
    <location>
        <begin position="629"/>
        <end position="641"/>
    </location>
</feature>
<dbReference type="InterPro" id="IPR028083">
    <property type="entry name" value="Spt6_acidic_N_dom"/>
</dbReference>
<dbReference type="GO" id="GO:0008023">
    <property type="term" value="C:transcription elongation factor complex"/>
    <property type="evidence" value="ECO:0007669"/>
    <property type="project" value="TreeGrafter"/>
</dbReference>
<evidence type="ECO:0000256" key="5">
    <source>
        <dbReference type="PIRNR" id="PIRNR036947"/>
    </source>
</evidence>
<comment type="caution">
    <text evidence="8">The sequence shown here is derived from an EMBL/GenBank/DDBJ whole genome shotgun (WGS) entry which is preliminary data.</text>
</comment>
<reference evidence="8 9" key="1">
    <citation type="submission" date="2015-12" db="EMBL/GenBank/DDBJ databases">
        <title>The genome of Folsomia candida.</title>
        <authorList>
            <person name="Faddeeva A."/>
            <person name="Derks M.F."/>
            <person name="Anvar Y."/>
            <person name="Smit S."/>
            <person name="Van Straalen N."/>
            <person name="Roelofs D."/>
        </authorList>
    </citation>
    <scope>NUCLEOTIDE SEQUENCE [LARGE SCALE GENOMIC DNA]</scope>
    <source>
        <strain evidence="8 9">VU population</strain>
        <tissue evidence="8">Whole body</tissue>
    </source>
</reference>
<feature type="compositionally biased region" description="Acidic residues" evidence="6">
    <location>
        <begin position="158"/>
        <end position="177"/>
    </location>
</feature>
<evidence type="ECO:0000313" key="9">
    <source>
        <dbReference type="Proteomes" id="UP000198287"/>
    </source>
</evidence>
<dbReference type="InterPro" id="IPR023319">
    <property type="entry name" value="Tex-like_HTH_dom_sf"/>
</dbReference>
<dbReference type="Gene3D" id="3.30.420.140">
    <property type="entry name" value="YqgF/RNase H-like domain"/>
    <property type="match status" value="1"/>
</dbReference>
<dbReference type="GO" id="GO:0042393">
    <property type="term" value="F:histone binding"/>
    <property type="evidence" value="ECO:0007669"/>
    <property type="project" value="TreeGrafter"/>
</dbReference>
<feature type="region of interest" description="Disordered" evidence="6">
    <location>
        <begin position="1"/>
        <end position="190"/>
    </location>
</feature>
<evidence type="ECO:0000256" key="3">
    <source>
        <dbReference type="ARBA" id="ARBA00023163"/>
    </source>
</evidence>
<evidence type="ECO:0000313" key="8">
    <source>
        <dbReference type="EMBL" id="OXA61519.1"/>
    </source>
</evidence>
<dbReference type="InterPro" id="IPR017072">
    <property type="entry name" value="TF_Spt6"/>
</dbReference>
<feature type="compositionally biased region" description="Basic and acidic residues" evidence="6">
    <location>
        <begin position="143"/>
        <end position="153"/>
    </location>
</feature>
<dbReference type="PANTHER" id="PTHR10145:SF6">
    <property type="entry name" value="TRANSCRIPTION ELONGATION FACTOR SPT6"/>
    <property type="match status" value="1"/>
</dbReference>
<comment type="similarity">
    <text evidence="2 5">Belongs to the SPT6 family.</text>
</comment>
<feature type="compositionally biased region" description="Acidic residues" evidence="6">
    <location>
        <begin position="77"/>
        <end position="94"/>
    </location>
</feature>
<dbReference type="GO" id="GO:0140673">
    <property type="term" value="P:transcription elongation-coupled chromatin remodeling"/>
    <property type="evidence" value="ECO:0007669"/>
    <property type="project" value="InterPro"/>
</dbReference>
<name>A0A226EVH4_FOLCA</name>
<sequence>MSFLGDEAEESEHEGEEEIGHVRKYKNKDKRKKQIDSDEEEEDDDEEVLKDLIDDNPIEEDSDNESDGSRKRKKSDEEDDFDDRLEEDDYDLLEENLGMKVKRQKKSFKRIRQDAESDVEDSQEQGDDREAIANQLFEGSDNENERPSRREEAPEQYASDESEVESETDDFIVDDDGQPIADKRKKRKPIFTDAALQEAQDIFGVDFDYEDLDKEDKEEYDEDEEDEDERTKKALRRKKKLKSLYELYEPHELERAGITEEDNRIRNTDIPERMQLRVVPITPADEDELEEEAEWIFKMGFSKYNFAAIVDKPKVGEITPAPQSDWGEDWDKQSGIAVPTPAASVVSSTVSKRGATPGEEDWEEKWEKASSIVSAAPKSTLSAKQGGGVVDDDDNWDKASSIVSAAPKSTLSVKQGGGVLDDDDNWERESNFEKQSVTGGPKSRVGDSDGILPGAESHISTAASGAPQKSNIQIMEEYKPKVVAKIRKALEFMRNQHLEVPFIAFYRKEYIQPELQINDLWKIYKLDGRYCQLKLRKTRLSILFKNMQMYQTDLIMENADEQISDAVRIISEDDIDRIRSLKTSEELDDMYLLFSLYYADDVQLMKEAMVKKRLEAKQRAREVAAAEGEPVEDPDDLDSDPIEFPSTKRKIGGGSYALCKKLGIDSLVKKFGLTPDRFAENLRDSYQRYEVEQYPMDPLDTAKEYMNERLKTQEEALKAAKFMLATQMSREPLVRLSVREVFFECATITVTPTKKGLREIDEAHPCYAMKYIKGKPVRDLKQDQFLKLTMAEEDKLINLVIGDQIKGITGDTYVEEVVQLFRRDEYSKLVQEWNDIRAECCQFALEKLLYPIFQKELRAKLLDEAKEYVIDTATHKLNEWLKVAPYSVNFADENEEDWDTSKGIRVLAIAYVPDFSQASFATVISPAGEPSQFIRLQNIMKSLKSFNESDRKDKSEDLRSIKELIVAKKPHVVVIGGESRDAIMIKEDIRNLIADLSTEDGFPAINVEIVDNELAKVYASSIRAQTDFREYPLILRQAISLGRRMQDPLIEFSQLVNHDDEIMCLRFHPMQDQVAKEELLESLLTQFVNRTNEVGVDINRCISSPFTMNVAQFICGLGPRKAVALVKTLKQNSQRLENRTQLITVCHMGPKIFINCSGFIKIDTNSLGDSTEAYVEVLDGSRVHPETYEWARKMAVDALEYDDEDSNPASALEEILETPDRLEELNLDAFAEELTRQVRNITNCRFLFMQK</sequence>
<gene>
    <name evidence="8" type="ORF">Fcan01_01559</name>
</gene>
<dbReference type="Gene3D" id="1.10.10.650">
    <property type="entry name" value="RuvA domain 2-like"/>
    <property type="match status" value="1"/>
</dbReference>
<feature type="compositionally biased region" description="Acidic residues" evidence="6">
    <location>
        <begin position="1"/>
        <end position="17"/>
    </location>
</feature>
<dbReference type="Pfam" id="PF14635">
    <property type="entry name" value="HHH_7"/>
    <property type="match status" value="1"/>
</dbReference>
<dbReference type="InterPro" id="IPR032706">
    <property type="entry name" value="Spt6_HHH"/>
</dbReference>
<dbReference type="InterPro" id="IPR055179">
    <property type="entry name" value="Tex-like_central_region"/>
</dbReference>
<feature type="compositionally biased region" description="Basic residues" evidence="6">
    <location>
        <begin position="100"/>
        <end position="110"/>
    </location>
</feature>
<dbReference type="Pfam" id="PF14639">
    <property type="entry name" value="YqgF"/>
    <property type="match status" value="1"/>
</dbReference>
<evidence type="ECO:0000259" key="7">
    <source>
        <dbReference type="SMART" id="SM00732"/>
    </source>
</evidence>
<keyword evidence="8" id="KW-0648">Protein biosynthesis</keyword>
<dbReference type="InterPro" id="IPR023323">
    <property type="entry name" value="Tex-like_dom_sf"/>
</dbReference>
<feature type="compositionally biased region" description="Low complexity" evidence="6">
    <location>
        <begin position="337"/>
        <end position="351"/>
    </location>
</feature>
<dbReference type="OrthoDB" id="343921at2759"/>
<dbReference type="InterPro" id="IPR010994">
    <property type="entry name" value="RuvA_2-like"/>
</dbReference>
<feature type="domain" description="YqgF/RNase H-like" evidence="7">
    <location>
        <begin position="904"/>
        <end position="1019"/>
    </location>
</feature>
<dbReference type="GO" id="GO:0031491">
    <property type="term" value="F:nucleosome binding"/>
    <property type="evidence" value="ECO:0007669"/>
    <property type="project" value="TreeGrafter"/>
</dbReference>
<dbReference type="EMBL" id="LNIX01000001">
    <property type="protein sequence ID" value="OXA61519.1"/>
    <property type="molecule type" value="Genomic_DNA"/>
</dbReference>
<dbReference type="Proteomes" id="UP000198287">
    <property type="component" value="Unassembled WGS sequence"/>
</dbReference>
<dbReference type="FunFam" id="1.10.3500.10:FF:000006">
    <property type="entry name" value="Transcription elongation factor spt6"/>
    <property type="match status" value="1"/>
</dbReference>
<dbReference type="InterPro" id="IPR006641">
    <property type="entry name" value="YqgF/RNaseH-like_dom"/>
</dbReference>
<dbReference type="Gene3D" id="1.10.3500.10">
    <property type="entry name" value="Tex N-terminal region-like"/>
    <property type="match status" value="1"/>
</dbReference>
<feature type="region of interest" description="Disordered" evidence="6">
    <location>
        <begin position="202"/>
        <end position="233"/>
    </location>
</feature>
<feature type="region of interest" description="Disordered" evidence="6">
    <location>
        <begin position="412"/>
        <end position="445"/>
    </location>
</feature>
<dbReference type="InterPro" id="IPR028231">
    <property type="entry name" value="Spt6_YqgF"/>
</dbReference>
<feature type="region of interest" description="Disordered" evidence="6">
    <location>
        <begin position="622"/>
        <end position="643"/>
    </location>
</feature>
<evidence type="ECO:0000256" key="1">
    <source>
        <dbReference type="ARBA" id="ARBA00004123"/>
    </source>
</evidence>
<comment type="subcellular location">
    <subcellularLocation>
        <location evidence="1 5">Nucleus</location>
    </subcellularLocation>
</comment>